<keyword evidence="3" id="KW-1185">Reference proteome</keyword>
<evidence type="ECO:0000256" key="1">
    <source>
        <dbReference type="SAM" id="Phobius"/>
    </source>
</evidence>
<feature type="transmembrane region" description="Helical" evidence="1">
    <location>
        <begin position="39"/>
        <end position="61"/>
    </location>
</feature>
<sequence>MTLESRPSGGNIKWIMLAVIVWGIILAIGASLYGSKVDIMRGVIVATIAFLFIGFWGLMMLTHKRTREAK</sequence>
<keyword evidence="1" id="KW-0472">Membrane</keyword>
<dbReference type="KEGG" id="psl:Psta_4692"/>
<dbReference type="AlphaFoldDB" id="D2R803"/>
<gene>
    <name evidence="2" type="ordered locus">Psta_4692</name>
</gene>
<dbReference type="HOGENOM" id="CLU_2754390_0_0_0"/>
<dbReference type="STRING" id="530564.Psta_4692"/>
<dbReference type="Proteomes" id="UP000001887">
    <property type="component" value="Chromosome"/>
</dbReference>
<name>D2R803_PIRSD</name>
<keyword evidence="1" id="KW-1133">Transmembrane helix</keyword>
<evidence type="ECO:0000313" key="3">
    <source>
        <dbReference type="Proteomes" id="UP000001887"/>
    </source>
</evidence>
<evidence type="ECO:0000313" key="2">
    <source>
        <dbReference type="EMBL" id="ADB19334.1"/>
    </source>
</evidence>
<proteinExistence type="predicted"/>
<protein>
    <submittedName>
        <fullName evidence="2">Uncharacterized protein</fullName>
    </submittedName>
</protein>
<organism evidence="2 3">
    <name type="scientific">Pirellula staleyi (strain ATCC 27377 / DSM 6068 / ICPB 4128)</name>
    <name type="common">Pirella staleyi</name>
    <dbReference type="NCBI Taxonomy" id="530564"/>
    <lineage>
        <taxon>Bacteria</taxon>
        <taxon>Pseudomonadati</taxon>
        <taxon>Planctomycetota</taxon>
        <taxon>Planctomycetia</taxon>
        <taxon>Pirellulales</taxon>
        <taxon>Pirellulaceae</taxon>
        <taxon>Pirellula</taxon>
    </lineage>
</organism>
<keyword evidence="1" id="KW-0812">Transmembrane</keyword>
<feature type="transmembrane region" description="Helical" evidence="1">
    <location>
        <begin position="12"/>
        <end position="33"/>
    </location>
</feature>
<reference evidence="2 3" key="1">
    <citation type="journal article" date="2009" name="Stand. Genomic Sci.">
        <title>Complete genome sequence of Pirellula staleyi type strain (ATCC 27377).</title>
        <authorList>
            <person name="Clum A."/>
            <person name="Tindall B.J."/>
            <person name="Sikorski J."/>
            <person name="Ivanova N."/>
            <person name="Mavrommatis K."/>
            <person name="Lucas S."/>
            <person name="Glavina del Rio T."/>
            <person name="Nolan M."/>
            <person name="Chen F."/>
            <person name="Tice H."/>
            <person name="Pitluck S."/>
            <person name="Cheng J.F."/>
            <person name="Chertkov O."/>
            <person name="Brettin T."/>
            <person name="Han C."/>
            <person name="Detter J.C."/>
            <person name="Kuske C."/>
            <person name="Bruce D."/>
            <person name="Goodwin L."/>
            <person name="Ovchinikova G."/>
            <person name="Pati A."/>
            <person name="Mikhailova N."/>
            <person name="Chen A."/>
            <person name="Palaniappan K."/>
            <person name="Land M."/>
            <person name="Hauser L."/>
            <person name="Chang Y.J."/>
            <person name="Jeffries C.D."/>
            <person name="Chain P."/>
            <person name="Rohde M."/>
            <person name="Goker M."/>
            <person name="Bristow J."/>
            <person name="Eisen J.A."/>
            <person name="Markowitz V."/>
            <person name="Hugenholtz P."/>
            <person name="Kyrpides N.C."/>
            <person name="Klenk H.P."/>
            <person name="Lapidus A."/>
        </authorList>
    </citation>
    <scope>NUCLEOTIDE SEQUENCE [LARGE SCALE GENOMIC DNA]</scope>
    <source>
        <strain evidence="3">ATCC 27377 / DSM 6068 / ICPB 4128</strain>
    </source>
</reference>
<accession>D2R803</accession>
<dbReference type="EMBL" id="CP001848">
    <property type="protein sequence ID" value="ADB19334.1"/>
    <property type="molecule type" value="Genomic_DNA"/>
</dbReference>